<evidence type="ECO:0000313" key="2">
    <source>
        <dbReference type="EMBL" id="KPU44882.1"/>
    </source>
</evidence>
<dbReference type="Gene3D" id="3.90.550.10">
    <property type="entry name" value="Spore Coat Polysaccharide Biosynthesis Protein SpsA, Chain A"/>
    <property type="match status" value="1"/>
</dbReference>
<dbReference type="PANTHER" id="PTHR48090:SF7">
    <property type="entry name" value="RFBJ PROTEIN"/>
    <property type="match status" value="1"/>
</dbReference>
<dbReference type="InterPro" id="IPR050256">
    <property type="entry name" value="Glycosyltransferase_2"/>
</dbReference>
<keyword evidence="2" id="KW-0328">Glycosyltransferase</keyword>
<gene>
    <name evidence="2" type="primary">arnC_2</name>
    <name evidence="2" type="ORF">OXPF_13600</name>
</gene>
<dbReference type="EC" id="2.4.2.53" evidence="2"/>
<dbReference type="PANTHER" id="PTHR48090">
    <property type="entry name" value="UNDECAPRENYL-PHOSPHATE 4-DEOXY-4-FORMAMIDO-L-ARABINOSE TRANSFERASE-RELATED"/>
    <property type="match status" value="1"/>
</dbReference>
<evidence type="ECO:0000259" key="1">
    <source>
        <dbReference type="Pfam" id="PF00535"/>
    </source>
</evidence>
<keyword evidence="3" id="KW-1185">Reference proteome</keyword>
<dbReference type="RefSeq" id="WP_054874439.1">
    <property type="nucleotide sequence ID" value="NZ_LKET01000028.1"/>
</dbReference>
<comment type="caution">
    <text evidence="2">The sequence shown here is derived from an EMBL/GenBank/DDBJ whole genome shotgun (WGS) entry which is preliminary data.</text>
</comment>
<dbReference type="OrthoDB" id="9810303at2"/>
<dbReference type="InterPro" id="IPR001173">
    <property type="entry name" value="Glyco_trans_2-like"/>
</dbReference>
<organism evidence="2 3">
    <name type="scientific">Oxobacter pfennigii</name>
    <dbReference type="NCBI Taxonomy" id="36849"/>
    <lineage>
        <taxon>Bacteria</taxon>
        <taxon>Bacillati</taxon>
        <taxon>Bacillota</taxon>
        <taxon>Clostridia</taxon>
        <taxon>Eubacteriales</taxon>
        <taxon>Clostridiaceae</taxon>
        <taxon>Oxobacter</taxon>
    </lineage>
</organism>
<protein>
    <submittedName>
        <fullName evidence="2">Undecaprenyl-phosphate 4-deoxy-4-formamido-L-arabinose transferase</fullName>
        <ecNumber evidence="2">2.4.2.53</ecNumber>
    </submittedName>
</protein>
<reference evidence="2 3" key="1">
    <citation type="submission" date="2015-09" db="EMBL/GenBank/DDBJ databases">
        <title>Genome sequence of Oxobacter pfennigii DSM 3222.</title>
        <authorList>
            <person name="Poehlein A."/>
            <person name="Bengelsdorf F.R."/>
            <person name="Schiel-Bengelsdorf B."/>
            <person name="Duerre P."/>
            <person name="Daniel R."/>
        </authorList>
    </citation>
    <scope>NUCLEOTIDE SEQUENCE [LARGE SCALE GENOMIC DNA]</scope>
    <source>
        <strain evidence="2 3">DSM 3222</strain>
    </source>
</reference>
<dbReference type="CDD" id="cd04179">
    <property type="entry name" value="DPM_DPG-synthase_like"/>
    <property type="match status" value="1"/>
</dbReference>
<dbReference type="SUPFAM" id="SSF53448">
    <property type="entry name" value="Nucleotide-diphospho-sugar transferases"/>
    <property type="match status" value="1"/>
</dbReference>
<dbReference type="GO" id="GO:0099621">
    <property type="term" value="F:undecaprenyl-phosphate 4-deoxy-4-formamido-L-arabinose transferase activity"/>
    <property type="evidence" value="ECO:0007669"/>
    <property type="project" value="UniProtKB-EC"/>
</dbReference>
<sequence>MPKICAIIPLYNEEKYLYATITALGKIDLIDKIVVIDDGSTDNTWDIISSMEGIIKLKNGRNMGKSASLYNGVKSIDADIYAFLDGDLGESASKVEEMIQQVIKENLDMSIANIPETAGSGGMGLLRKFSRFSVKFFTGIDFPCPLSGQRVIRKSVLTNERVKFHSGFGIETGMLIDAIRCGYKIGYIHINFRHRITKGDIKGYIHRSIQFKDVLLVFLRELMR</sequence>
<evidence type="ECO:0000313" key="3">
    <source>
        <dbReference type="Proteomes" id="UP000050326"/>
    </source>
</evidence>
<feature type="domain" description="Glycosyltransferase 2-like" evidence="1">
    <location>
        <begin position="6"/>
        <end position="156"/>
    </location>
</feature>
<dbReference type="Proteomes" id="UP000050326">
    <property type="component" value="Unassembled WGS sequence"/>
</dbReference>
<dbReference type="EMBL" id="LKET01000028">
    <property type="protein sequence ID" value="KPU44882.1"/>
    <property type="molecule type" value="Genomic_DNA"/>
</dbReference>
<dbReference type="InterPro" id="IPR029044">
    <property type="entry name" value="Nucleotide-diphossugar_trans"/>
</dbReference>
<proteinExistence type="predicted"/>
<keyword evidence="2" id="KW-0808">Transferase</keyword>
<dbReference type="AlphaFoldDB" id="A0A0P8WAY5"/>
<accession>A0A0P8WAY5</accession>
<dbReference type="STRING" id="36849.OXPF_13600"/>
<dbReference type="Pfam" id="PF00535">
    <property type="entry name" value="Glycos_transf_2"/>
    <property type="match status" value="1"/>
</dbReference>
<name>A0A0P8WAY5_9CLOT</name>